<feature type="binding site" evidence="6">
    <location>
        <position position="20"/>
    </location>
    <ligand>
        <name>substrate</name>
    </ligand>
</feature>
<dbReference type="GO" id="GO:0005829">
    <property type="term" value="C:cytosol"/>
    <property type="evidence" value="ECO:0007669"/>
    <property type="project" value="TreeGrafter"/>
</dbReference>
<dbReference type="Pfam" id="PF05005">
    <property type="entry name" value="Ocnus"/>
    <property type="match status" value="1"/>
</dbReference>
<evidence type="ECO:0000256" key="6">
    <source>
        <dbReference type="PIRSR" id="PIRSR607702-2"/>
    </source>
</evidence>
<proteinExistence type="inferred from homology"/>
<gene>
    <name evidence="8" type="ORF">WN55_03043</name>
</gene>
<evidence type="ECO:0000313" key="8">
    <source>
        <dbReference type="EMBL" id="KZC11484.1"/>
    </source>
</evidence>
<comment type="function">
    <text evidence="1">JanA and janB regulate somatic sex differentiation.</text>
</comment>
<feature type="region of interest" description="Disordered" evidence="7">
    <location>
        <begin position="162"/>
        <end position="185"/>
    </location>
</feature>
<dbReference type="Proteomes" id="UP000076502">
    <property type="component" value="Unassembled WGS sequence"/>
</dbReference>
<dbReference type="PANTHER" id="PTHR12258:SF5">
    <property type="entry name" value="BCDNA.GH02250-RELATED"/>
    <property type="match status" value="1"/>
</dbReference>
<accession>A0A154PJ50</accession>
<keyword evidence="9" id="KW-1185">Reference proteome</keyword>
<feature type="active site" description="Proton acceptor" evidence="5">
    <location>
        <position position="47"/>
    </location>
</feature>
<evidence type="ECO:0000256" key="5">
    <source>
        <dbReference type="PIRSR" id="PIRSR607702-1"/>
    </source>
</evidence>
<comment type="similarity">
    <text evidence="2">Belongs to the janus family.</text>
</comment>
<keyword evidence="3" id="KW-0221">Differentiation</keyword>
<feature type="region of interest" description="Disordered" evidence="7">
    <location>
        <begin position="208"/>
        <end position="250"/>
    </location>
</feature>
<dbReference type="GO" id="GO:0030154">
    <property type="term" value="P:cell differentiation"/>
    <property type="evidence" value="ECO:0007669"/>
    <property type="project" value="UniProtKB-KW"/>
</dbReference>
<evidence type="ECO:0000313" key="9">
    <source>
        <dbReference type="Proteomes" id="UP000076502"/>
    </source>
</evidence>
<feature type="compositionally biased region" description="Basic and acidic residues" evidence="7">
    <location>
        <begin position="162"/>
        <end position="173"/>
    </location>
</feature>
<feature type="compositionally biased region" description="Basic and acidic residues" evidence="7">
    <location>
        <begin position="226"/>
        <end position="242"/>
    </location>
</feature>
<protein>
    <submittedName>
        <fullName evidence="8">Sex-regulated protein janus-A</fullName>
    </submittedName>
</protein>
<dbReference type="AlphaFoldDB" id="A0A154PJ50"/>
<dbReference type="GO" id="GO:0007548">
    <property type="term" value="P:sex differentiation"/>
    <property type="evidence" value="ECO:0007669"/>
    <property type="project" value="UniProtKB-KW"/>
</dbReference>
<evidence type="ECO:0000256" key="4">
    <source>
        <dbReference type="ARBA" id="ARBA00022928"/>
    </source>
</evidence>
<evidence type="ECO:0000256" key="7">
    <source>
        <dbReference type="SAM" id="MobiDB-lite"/>
    </source>
</evidence>
<keyword evidence="4" id="KW-0726">Sexual differentiation</keyword>
<dbReference type="PANTHER" id="PTHR12258">
    <property type="entry name" value="JANUS-A/JANUS-B"/>
    <property type="match status" value="1"/>
</dbReference>
<dbReference type="InterPro" id="IPR038596">
    <property type="entry name" value="Janus_sf"/>
</dbReference>
<evidence type="ECO:0000256" key="2">
    <source>
        <dbReference type="ARBA" id="ARBA00010971"/>
    </source>
</evidence>
<organism evidence="8 9">
    <name type="scientific">Dufourea novaeangliae</name>
    <name type="common">Sweat bee</name>
    <dbReference type="NCBI Taxonomy" id="178035"/>
    <lineage>
        <taxon>Eukaryota</taxon>
        <taxon>Metazoa</taxon>
        <taxon>Ecdysozoa</taxon>
        <taxon>Arthropoda</taxon>
        <taxon>Hexapoda</taxon>
        <taxon>Insecta</taxon>
        <taxon>Pterygota</taxon>
        <taxon>Neoptera</taxon>
        <taxon>Endopterygota</taxon>
        <taxon>Hymenoptera</taxon>
        <taxon>Apocrita</taxon>
        <taxon>Aculeata</taxon>
        <taxon>Apoidea</taxon>
        <taxon>Anthophila</taxon>
        <taxon>Halictidae</taxon>
        <taxon>Rophitinae</taxon>
        <taxon>Dufourea</taxon>
    </lineage>
</organism>
<dbReference type="Gene3D" id="3.50.20.20">
    <property type="entry name" value="Janus/Ocnus"/>
    <property type="match status" value="1"/>
</dbReference>
<dbReference type="OrthoDB" id="10249612at2759"/>
<dbReference type="GO" id="GO:0101006">
    <property type="term" value="F:protein histidine phosphatase activity"/>
    <property type="evidence" value="ECO:0007669"/>
    <property type="project" value="TreeGrafter"/>
</dbReference>
<dbReference type="STRING" id="178035.A0A154PJ50"/>
<evidence type="ECO:0000256" key="3">
    <source>
        <dbReference type="ARBA" id="ARBA00022782"/>
    </source>
</evidence>
<reference evidence="8 9" key="1">
    <citation type="submission" date="2015-07" db="EMBL/GenBank/DDBJ databases">
        <title>The genome of Dufourea novaeangliae.</title>
        <authorList>
            <person name="Pan H."/>
            <person name="Kapheim K."/>
        </authorList>
    </citation>
    <scope>NUCLEOTIDE SEQUENCE [LARGE SCALE GENOMIC DNA]</scope>
    <source>
        <strain evidence="8">0120121106</strain>
        <tissue evidence="8">Whole body</tissue>
    </source>
</reference>
<evidence type="ECO:0000256" key="1">
    <source>
        <dbReference type="ARBA" id="ARBA00002508"/>
    </source>
</evidence>
<name>A0A154PJ50_DUFNO</name>
<dbReference type="SUPFAM" id="SSF143724">
    <property type="entry name" value="PHP14-like"/>
    <property type="match status" value="1"/>
</dbReference>
<dbReference type="InterPro" id="IPR007702">
    <property type="entry name" value="Janus"/>
</dbReference>
<dbReference type="EMBL" id="KQ434923">
    <property type="protein sequence ID" value="KZC11484.1"/>
    <property type="molecule type" value="Genomic_DNA"/>
</dbReference>
<sequence length="353" mass="39611">MSQSLDKVPDVDIDGHGRFKYILINVQDESSNASKSIVRGYARAQWHADIFDRTTEQLQPYPSLRAKCLGGGRIEHDPDEKTIKVYGYSQARVALVGGTGEIRRSLSQMLKQTSKLNVLALYDVASLNKQFTIPFRLHTFSDGEPQNILNSRMLTMLEKPRTAEDAARQETVRESTNYLPNGPSKIAKNETEELVNILRQLPVAEEGTMNHSRKSKVIASQRKNTASHDIEGSVARAKDQRNRGPLSMIGVKNGSRIASSLEHRDTTYNTGLVPKNRFEDSLLLQDRSRNDDYFPQGDEFEDEIGLDVGQLTHKYPSANTYREEDTENFVPAAILSGTEKSLPNASSHRRYTG</sequence>